<keyword evidence="2" id="KW-1185">Reference proteome</keyword>
<sequence length="541" mass="60712">MATAVGKLILAAALKAVGKKLGVAVLNSITGDAFNSSKKMLDKIQQGTEKNAEEIAALREQLQGIFVRFNELDESITHLQNSMDDSFFGIKLELIQQAVDRINGTYEMYTSALKALLRFEKPEKVPGSYRARLNDLGMQIASVSGVYADLKKIHSGLVMGDQNLLIQAHRQTLRQDADVIAQSIRLKAFLANYLAVQVRGIILMMWASADPDVPFQDADDNIQRIWDNIDFQGDYYPTVVGEHLDAFARRVFANPNEPVVIQFWSARTRTRHGFKPSIGEYYGAGYSDQHHLWTAELAQKISADSFDANIEYSFIFRSYKLRSESMRLCCKNDHSSCIYSESDATWKIIPVGGLPVKLQCKTSTSKGNNAWAGLEASHIYRYDAYEPNSGPANRTFHFVIGRAEDMGVTRCLFKDDEPIPAGVPVMSTNLRWRFEISSETGFLQLIDTKSGKIEWQVTQGSGETMPDPQGYLEFGSDSNLVVRRKDGRIWWKSESVIPEKGMLGSCFLLTDEGYPFVAATMSNFYPKTLWAPRGGEFKMQK</sequence>
<name>A0A395NFC1_TRIAR</name>
<protein>
    <recommendedName>
        <fullName evidence="3">Bulb-type lectin domain-containing protein</fullName>
    </recommendedName>
</protein>
<reference evidence="1 2" key="1">
    <citation type="journal article" date="2018" name="PLoS Pathog.">
        <title>Evolution of structural diversity of trichothecenes, a family of toxins produced by plant pathogenic and entomopathogenic fungi.</title>
        <authorList>
            <person name="Proctor R.H."/>
            <person name="McCormick S.P."/>
            <person name="Kim H.S."/>
            <person name="Cardoza R.E."/>
            <person name="Stanley A.M."/>
            <person name="Lindo L."/>
            <person name="Kelly A."/>
            <person name="Brown D.W."/>
            <person name="Lee T."/>
            <person name="Vaughan M.M."/>
            <person name="Alexander N.J."/>
            <person name="Busman M."/>
            <person name="Gutierrez S."/>
        </authorList>
    </citation>
    <scope>NUCLEOTIDE SEQUENCE [LARGE SCALE GENOMIC DNA]</scope>
    <source>
        <strain evidence="1 2">IBT 40837</strain>
    </source>
</reference>
<proteinExistence type="predicted"/>
<dbReference type="Proteomes" id="UP000266272">
    <property type="component" value="Unassembled WGS sequence"/>
</dbReference>
<organism evidence="1 2">
    <name type="scientific">Trichoderma arundinaceum</name>
    <dbReference type="NCBI Taxonomy" id="490622"/>
    <lineage>
        <taxon>Eukaryota</taxon>
        <taxon>Fungi</taxon>
        <taxon>Dikarya</taxon>
        <taxon>Ascomycota</taxon>
        <taxon>Pezizomycotina</taxon>
        <taxon>Sordariomycetes</taxon>
        <taxon>Hypocreomycetidae</taxon>
        <taxon>Hypocreales</taxon>
        <taxon>Hypocreaceae</taxon>
        <taxon>Trichoderma</taxon>
    </lineage>
</organism>
<gene>
    <name evidence="1" type="ORF">TARUN_7571</name>
</gene>
<evidence type="ECO:0000313" key="1">
    <source>
        <dbReference type="EMBL" id="RFU74659.1"/>
    </source>
</evidence>
<dbReference type="EMBL" id="PXOA01000512">
    <property type="protein sequence ID" value="RFU74659.1"/>
    <property type="molecule type" value="Genomic_DNA"/>
</dbReference>
<evidence type="ECO:0008006" key="3">
    <source>
        <dbReference type="Google" id="ProtNLM"/>
    </source>
</evidence>
<accession>A0A395NFC1</accession>
<comment type="caution">
    <text evidence="1">The sequence shown here is derived from an EMBL/GenBank/DDBJ whole genome shotgun (WGS) entry which is preliminary data.</text>
</comment>
<evidence type="ECO:0000313" key="2">
    <source>
        <dbReference type="Proteomes" id="UP000266272"/>
    </source>
</evidence>
<dbReference type="AlphaFoldDB" id="A0A395NFC1"/>